<dbReference type="SUPFAM" id="SSF49482">
    <property type="entry name" value="Aromatic compound dioxygenase"/>
    <property type="match status" value="1"/>
</dbReference>
<dbReference type="PANTHER" id="PTHR37304:SF1">
    <property type="entry name" value="MEMBRANE PROTEIN"/>
    <property type="match status" value="1"/>
</dbReference>
<organism evidence="2">
    <name type="scientific">seawater metagenome</name>
    <dbReference type="NCBI Taxonomy" id="1561972"/>
    <lineage>
        <taxon>unclassified sequences</taxon>
        <taxon>metagenomes</taxon>
        <taxon>ecological metagenomes</taxon>
    </lineage>
</organism>
<sequence length="180" mass="20739">MKDLIKYLCMKVVIIGALNWGLIGAFNFNLVEYLTKKINLKGSDKYIYIIVGLCALKVLLNRDMRLPFLGKTVFPCFSLTNTYPSNFTHITNIKVQPNSKVVYWAALEDNNQKYDNPWQAYGDYDNYGITVSDNNGNAQLRYKFPTQYKVPIKGLLHPHVHYRVCVNKGMMSPIYTINLK</sequence>
<gene>
    <name evidence="2" type="ORF">CPAV1605_862</name>
</gene>
<dbReference type="EMBL" id="CABVLZ010000003">
    <property type="protein sequence ID" value="VVU95137.1"/>
    <property type="molecule type" value="Genomic_DNA"/>
</dbReference>
<evidence type="ECO:0000256" key="1">
    <source>
        <dbReference type="SAM" id="Phobius"/>
    </source>
</evidence>
<keyword evidence="1" id="KW-0812">Transmembrane</keyword>
<accession>A0A5E8CJ89</accession>
<dbReference type="AlphaFoldDB" id="A0A5E8CJ89"/>
<evidence type="ECO:0000313" key="2">
    <source>
        <dbReference type="EMBL" id="VVU95137.1"/>
    </source>
</evidence>
<dbReference type="InterPro" id="IPR007211">
    <property type="entry name" value="DUF378"/>
</dbReference>
<proteinExistence type="predicted"/>
<dbReference type="PANTHER" id="PTHR37304">
    <property type="entry name" value="MEMBRANE PROTEIN-RELATED"/>
    <property type="match status" value="1"/>
</dbReference>
<protein>
    <submittedName>
        <fullName evidence="2">Uncharacterized protein</fullName>
    </submittedName>
</protein>
<name>A0A5E8CJ89_9ZZZZ</name>
<dbReference type="InterPro" id="IPR015889">
    <property type="entry name" value="Intradiol_dOase_core"/>
</dbReference>
<dbReference type="GO" id="GO:0005506">
    <property type="term" value="F:iron ion binding"/>
    <property type="evidence" value="ECO:0007669"/>
    <property type="project" value="InterPro"/>
</dbReference>
<keyword evidence="1" id="KW-0472">Membrane</keyword>
<feature type="transmembrane region" description="Helical" evidence="1">
    <location>
        <begin position="7"/>
        <end position="26"/>
    </location>
</feature>
<keyword evidence="1" id="KW-1133">Transmembrane helix</keyword>
<feature type="transmembrane region" description="Helical" evidence="1">
    <location>
        <begin position="46"/>
        <end position="62"/>
    </location>
</feature>
<reference evidence="2" key="1">
    <citation type="submission" date="2019-09" db="EMBL/GenBank/DDBJ databases">
        <authorList>
            <person name="Needham M D."/>
        </authorList>
    </citation>
    <scope>NUCLEOTIDE SEQUENCE</scope>
</reference>
<dbReference type="GO" id="GO:0016702">
    <property type="term" value="F:oxidoreductase activity, acting on single donors with incorporation of molecular oxygen, incorporation of two atoms of oxygen"/>
    <property type="evidence" value="ECO:0007669"/>
    <property type="project" value="InterPro"/>
</dbReference>
<dbReference type="Pfam" id="PF04070">
    <property type="entry name" value="DUF378"/>
    <property type="match status" value="1"/>
</dbReference>